<dbReference type="PANTHER" id="PTHR11615">
    <property type="entry name" value="NITRATE, FORMATE, IRON DEHYDROGENASE"/>
    <property type="match status" value="1"/>
</dbReference>
<evidence type="ECO:0000256" key="6">
    <source>
        <dbReference type="ARBA" id="ARBA00023004"/>
    </source>
</evidence>
<evidence type="ECO:0000256" key="7">
    <source>
        <dbReference type="ARBA" id="ARBA00023014"/>
    </source>
</evidence>
<gene>
    <name evidence="11" type="primary">NAR1</name>
    <name evidence="11" type="ORF">E4U42_002728</name>
</gene>
<dbReference type="InterPro" id="IPR009016">
    <property type="entry name" value="Fe_hydrogenase"/>
</dbReference>
<evidence type="ECO:0000256" key="1">
    <source>
        <dbReference type="ARBA" id="ARBA00006596"/>
    </source>
</evidence>
<accession>A0A8K0JCJ6</accession>
<keyword evidence="7" id="KW-0411">Iron-sulfur</keyword>
<dbReference type="EMBL" id="SRPY01000022">
    <property type="protein sequence ID" value="KAG5930176.1"/>
    <property type="molecule type" value="Genomic_DNA"/>
</dbReference>
<evidence type="ECO:0000313" key="11">
    <source>
        <dbReference type="EMBL" id="KAG5930176.1"/>
    </source>
</evidence>
<dbReference type="FunFam" id="3.40.50.1780:FF:000004">
    <property type="entry name" value="Cytosolic Fe-S cluster assembly factor nar1"/>
    <property type="match status" value="1"/>
</dbReference>
<keyword evidence="4" id="KW-0004">4Fe-4S</keyword>
<reference evidence="11" key="1">
    <citation type="journal article" date="2020" name="bioRxiv">
        <title>Whole genome comparisons of ergot fungi reveals the divergence and evolution of species within the genus Claviceps are the result of varying mechanisms driving genome evolution and host range expansion.</title>
        <authorList>
            <person name="Wyka S.A."/>
            <person name="Mondo S.J."/>
            <person name="Liu M."/>
            <person name="Dettman J."/>
            <person name="Nalam V."/>
            <person name="Broders K.D."/>
        </authorList>
    </citation>
    <scope>NUCLEOTIDE SEQUENCE</scope>
    <source>
        <strain evidence="11">CCC 489</strain>
    </source>
</reference>
<dbReference type="GO" id="GO:0046872">
    <property type="term" value="F:metal ion binding"/>
    <property type="evidence" value="ECO:0007669"/>
    <property type="project" value="UniProtKB-KW"/>
</dbReference>
<protein>
    <recommendedName>
        <fullName evidence="2">Cytosolic Fe-S cluster assembly factor NAR1</fullName>
    </recommendedName>
    <alternativeName>
        <fullName evidence="3">Cytosolic Fe-S cluster assembly factor nar1</fullName>
    </alternativeName>
    <alternativeName>
        <fullName evidence="9">Nuclear architecture-related protein 1</fullName>
    </alternativeName>
</protein>
<dbReference type="SUPFAM" id="SSF53920">
    <property type="entry name" value="Fe-only hydrogenase"/>
    <property type="match status" value="1"/>
</dbReference>
<dbReference type="OrthoDB" id="10253113at2759"/>
<evidence type="ECO:0000256" key="3">
    <source>
        <dbReference type="ARBA" id="ARBA00017073"/>
    </source>
</evidence>
<sequence length="590" mass="62722">MSAILSVDDLNDFISPSVACIKPVETLPAAKTNAHDKNETEVIIDGTQPAAATTSAEAAQISLTDCLACSGCVTSAEAVLVSLQSHAEVLATLDGAPALRVRAVEDGTRRWMVEGLEDEHARLFVASVSPQTRANLAAACGGRVSERQAGLMIESLLRGDKGLAAGGKYNNGFTWVLDTNVAREVALVLGADEVLETGAGTAGGPALQPVLSSACPGWVCYAEKTHPHVLPHLSKVKSPQALMGTMLKTTLSRKLGIPPHRIWHLAVMPCFDKKLEASREELTDQVWAGSGSSGRGVRDVDCVITSKEVLMLTESRGLNFFDVPGDATAASSLPPMQPFPSKTLHNFFFPPRAPKMVPRTAGSSGGLLYHILQRQAAQIPGAEIQTTRGRNSDVVEFVVAANGSPVFKAARYYGFRNIQNLVRRLKPARPSRMPGGKPFGSARRPAGKAAALEYGYVEVMACPGGCTNGGGQVKVDDPVVLDRKKIQGKPGPQEQKEWLAEVDEAYFSCGDSDGIGQSGSIDGHETQGDDVIGGISRSYIYDILAYWRKVTDISIDRLVFTTYREVISDVGKGTGAEKVIQLAGKAGGGW</sequence>
<proteinExistence type="inferred from homology"/>
<evidence type="ECO:0000313" key="12">
    <source>
        <dbReference type="Proteomes" id="UP000811619"/>
    </source>
</evidence>
<keyword evidence="6" id="KW-0408">Iron</keyword>
<evidence type="ECO:0000259" key="10">
    <source>
        <dbReference type="Pfam" id="PF02906"/>
    </source>
</evidence>
<dbReference type="Gene3D" id="3.40.950.10">
    <property type="entry name" value="Fe-only Hydrogenase (Larger Subunit), Chain L, domain 3"/>
    <property type="match status" value="1"/>
</dbReference>
<keyword evidence="12" id="KW-1185">Reference proteome</keyword>
<dbReference type="AlphaFoldDB" id="A0A8K0JCJ6"/>
<evidence type="ECO:0000256" key="2">
    <source>
        <dbReference type="ARBA" id="ARBA00015854"/>
    </source>
</evidence>
<comment type="similarity">
    <text evidence="1">Belongs to the NARF family.</text>
</comment>
<dbReference type="FunFam" id="3.30.70.20:FF:000042">
    <property type="entry name" value="Cytosolic Fe-S cluster assembly factor NAR1"/>
    <property type="match status" value="1"/>
</dbReference>
<dbReference type="GO" id="GO:0051539">
    <property type="term" value="F:4 iron, 4 sulfur cluster binding"/>
    <property type="evidence" value="ECO:0007669"/>
    <property type="project" value="UniProtKB-KW"/>
</dbReference>
<evidence type="ECO:0000256" key="4">
    <source>
        <dbReference type="ARBA" id="ARBA00022485"/>
    </source>
</evidence>
<evidence type="ECO:0000256" key="8">
    <source>
        <dbReference type="ARBA" id="ARBA00025099"/>
    </source>
</evidence>
<keyword evidence="5" id="KW-0479">Metal-binding</keyword>
<dbReference type="Proteomes" id="UP000811619">
    <property type="component" value="Unassembled WGS sequence"/>
</dbReference>
<dbReference type="Gene3D" id="3.40.50.1780">
    <property type="match status" value="1"/>
</dbReference>
<evidence type="ECO:0000256" key="5">
    <source>
        <dbReference type="ARBA" id="ARBA00022723"/>
    </source>
</evidence>
<dbReference type="InterPro" id="IPR004108">
    <property type="entry name" value="Fe_hydrogenase_lsu_C"/>
</dbReference>
<dbReference type="Pfam" id="PF02906">
    <property type="entry name" value="Fe_hyd_lg_C"/>
    <property type="match status" value="1"/>
</dbReference>
<dbReference type="InterPro" id="IPR050340">
    <property type="entry name" value="Cytosolic_Fe-S_CAF"/>
</dbReference>
<evidence type="ECO:0000256" key="9">
    <source>
        <dbReference type="ARBA" id="ARBA00031269"/>
    </source>
</evidence>
<name>A0A8K0JCJ6_9HYPO</name>
<comment type="function">
    <text evidence="8">Component of the cytosolic Fe/S protein assembly machinery. Required for maturation of extramitochondrial Fe/S proteins. May play a role in the transfer of pre-assembled Fe/S clusters to target apoproteins.</text>
</comment>
<feature type="domain" description="Iron hydrogenase large subunit C-terminal" evidence="10">
    <location>
        <begin position="125"/>
        <end position="470"/>
    </location>
</feature>
<comment type="caution">
    <text evidence="11">The sequence shown here is derived from an EMBL/GenBank/DDBJ whole genome shotgun (WGS) entry which is preliminary data.</text>
</comment>
<organism evidence="11 12">
    <name type="scientific">Claviceps africana</name>
    <dbReference type="NCBI Taxonomy" id="83212"/>
    <lineage>
        <taxon>Eukaryota</taxon>
        <taxon>Fungi</taxon>
        <taxon>Dikarya</taxon>
        <taxon>Ascomycota</taxon>
        <taxon>Pezizomycotina</taxon>
        <taxon>Sordariomycetes</taxon>
        <taxon>Hypocreomycetidae</taxon>
        <taxon>Hypocreales</taxon>
        <taxon>Clavicipitaceae</taxon>
        <taxon>Claviceps</taxon>
    </lineage>
</organism>